<dbReference type="SMART" id="SM00943">
    <property type="entry name" value="Prim-Pol"/>
    <property type="match status" value="1"/>
</dbReference>
<evidence type="ECO:0000259" key="1">
    <source>
        <dbReference type="SMART" id="SM00943"/>
    </source>
</evidence>
<feature type="domain" description="DNA primase/polymerase bifunctional N-terminal" evidence="1">
    <location>
        <begin position="17"/>
        <end position="178"/>
    </location>
</feature>
<evidence type="ECO:0000313" key="2">
    <source>
        <dbReference type="EMBL" id="NIJ11606.1"/>
    </source>
</evidence>
<dbReference type="RefSeq" id="WP_243852222.1">
    <property type="nucleotide sequence ID" value="NZ_JAAOYM010000001.1"/>
</dbReference>
<keyword evidence="3" id="KW-1185">Reference proteome</keyword>
<protein>
    <recommendedName>
        <fullName evidence="1">DNA primase/polymerase bifunctional N-terminal domain-containing protein</fullName>
    </recommendedName>
</protein>
<dbReference type="EMBL" id="JAAOYM010000001">
    <property type="protein sequence ID" value="NIJ11606.1"/>
    <property type="molecule type" value="Genomic_DNA"/>
</dbReference>
<dbReference type="SUPFAM" id="SSF56747">
    <property type="entry name" value="Prim-pol domain"/>
    <property type="match status" value="1"/>
</dbReference>
<dbReference type="InterPro" id="IPR015330">
    <property type="entry name" value="DNA_primase/pol_bifunc_N"/>
</dbReference>
<reference evidence="2 3" key="1">
    <citation type="submission" date="2020-03" db="EMBL/GenBank/DDBJ databases">
        <title>Sequencing the genomes of 1000 actinobacteria strains.</title>
        <authorList>
            <person name="Klenk H.-P."/>
        </authorList>
    </citation>
    <scope>NUCLEOTIDE SEQUENCE [LARGE SCALE GENOMIC DNA]</scope>
    <source>
        <strain evidence="2 3">DSM 45685</strain>
    </source>
</reference>
<proteinExistence type="predicted"/>
<accession>A0A7X5ZQM0</accession>
<comment type="caution">
    <text evidence="2">The sequence shown here is derived from an EMBL/GenBank/DDBJ whole genome shotgun (WGS) entry which is preliminary data.</text>
</comment>
<name>A0A7X5ZQM0_9PSEU</name>
<gene>
    <name evidence="2" type="ORF">FHU38_001950</name>
</gene>
<dbReference type="Gene3D" id="3.30.720.160">
    <property type="entry name" value="Bifunctional DNA primase/polymerase, N-terminal"/>
    <property type="match status" value="1"/>
</dbReference>
<organism evidence="2 3">
    <name type="scientific">Saccharomonospora amisosensis</name>
    <dbReference type="NCBI Taxonomy" id="1128677"/>
    <lineage>
        <taxon>Bacteria</taxon>
        <taxon>Bacillati</taxon>
        <taxon>Actinomycetota</taxon>
        <taxon>Actinomycetes</taxon>
        <taxon>Pseudonocardiales</taxon>
        <taxon>Pseudonocardiaceae</taxon>
        <taxon>Saccharomonospora</taxon>
    </lineage>
</organism>
<dbReference type="Pfam" id="PF09250">
    <property type="entry name" value="Prim-Pol"/>
    <property type="match status" value="1"/>
</dbReference>
<dbReference type="Proteomes" id="UP000545493">
    <property type="component" value="Unassembled WGS sequence"/>
</dbReference>
<sequence length="295" mass="31656">MDTTAMTVNDNPLMEWALYLAAMGWPVFPLRPGTKRQPAVKDWENRATRDPDRIRRCWSADRYNIGVATGPAGLVVVDLDAPKDGEDGPDGASALAELAAERGGPLPATFTVATPSGGRHWYYRCPPGVRLRNTQGHIRARVDTRAGGGYVVGPGSTTPEGGYELLDERDPIDLPAWLVQACAERPVTALSTPVQIRSHNTSAYATAALRGECQRVRQAQPGRHNEVLSSAAYTIGRKVGAGLIDHHTARADLITAGNTLIGPDHWPPNAREVARVVDAGLTKGATNPIHSKEIA</sequence>
<dbReference type="CDD" id="cd04859">
    <property type="entry name" value="Prim_Pol"/>
    <property type="match status" value="1"/>
</dbReference>
<dbReference type="AlphaFoldDB" id="A0A7X5ZQM0"/>
<evidence type="ECO:0000313" key="3">
    <source>
        <dbReference type="Proteomes" id="UP000545493"/>
    </source>
</evidence>